<evidence type="ECO:0000313" key="3">
    <source>
        <dbReference type="EMBL" id="QGN40076.1"/>
    </source>
</evidence>
<keyword evidence="1" id="KW-0812">Transmembrane</keyword>
<dbReference type="AlphaFoldDB" id="A0A6B8MYY7"/>
<dbReference type="OrthoDB" id="6564173at2"/>
<keyword evidence="1" id="KW-0472">Membrane</keyword>
<evidence type="ECO:0000256" key="1">
    <source>
        <dbReference type="SAM" id="Phobius"/>
    </source>
</evidence>
<dbReference type="Proteomes" id="UP000427108">
    <property type="component" value="Chromosome"/>
</dbReference>
<evidence type="ECO:0000313" key="4">
    <source>
        <dbReference type="Proteomes" id="UP000427108"/>
    </source>
</evidence>
<dbReference type="Pfam" id="PF25319">
    <property type="entry name" value="HofO"/>
    <property type="match status" value="1"/>
</dbReference>
<accession>A0A6B8MYY7</accession>
<feature type="domain" description="DNA utilization protein HofO C-terminal" evidence="2">
    <location>
        <begin position="75"/>
        <end position="144"/>
    </location>
</feature>
<feature type="transmembrane region" description="Helical" evidence="1">
    <location>
        <begin position="16"/>
        <end position="35"/>
    </location>
</feature>
<dbReference type="EMBL" id="CP046115">
    <property type="protein sequence ID" value="QGN40076.1"/>
    <property type="molecule type" value="Genomic_DNA"/>
</dbReference>
<organism evidence="3 4">
    <name type="scientific">Klebsiella oxytoca</name>
    <dbReference type="NCBI Taxonomy" id="571"/>
    <lineage>
        <taxon>Bacteria</taxon>
        <taxon>Pseudomonadati</taxon>
        <taxon>Pseudomonadota</taxon>
        <taxon>Gammaproteobacteria</taxon>
        <taxon>Enterobacterales</taxon>
        <taxon>Enterobacteriaceae</taxon>
        <taxon>Klebsiella/Raoultella group</taxon>
        <taxon>Klebsiella</taxon>
    </lineage>
</organism>
<protein>
    <recommendedName>
        <fullName evidence="2">DNA utilization protein HofO C-terminal domain-containing protein</fullName>
    </recommendedName>
</protein>
<dbReference type="InterPro" id="IPR057522">
    <property type="entry name" value="HofO_C"/>
</dbReference>
<keyword evidence="1" id="KW-1133">Transmembrane helix</keyword>
<sequence>MQERLERWLIAPKSRFAIAVVLVLIIGAWTGFFLWPRAELQEGRATRPQEQWRKLLSLRAALQAIAIDEERLQAFSPVDLPVAGAALISWRPTGTGGEMQLAVNWQAVPALFSWLARCGVQITGFSMHPEKQALRLTLQLEAEDAP</sequence>
<gene>
    <name evidence="3" type="ORF">GJ746_23415</name>
</gene>
<reference evidence="3 4" key="1">
    <citation type="submission" date="2019-11" db="EMBL/GenBank/DDBJ databases">
        <title>Isolation and Application of One Kind of P-Hydroxybenzoic Acid Degrading Bacterium in Mitigating Cropping Obstacle of Cucumber.</title>
        <authorList>
            <person name="Wu F."/>
            <person name="An Y."/>
        </authorList>
    </citation>
    <scope>NUCLEOTIDE SEQUENCE [LARGE SCALE GENOMIC DNA]</scope>
    <source>
        <strain evidence="3 4">P620</strain>
    </source>
</reference>
<dbReference type="RefSeq" id="WP_154682298.1">
    <property type="nucleotide sequence ID" value="NZ_CP046115.1"/>
</dbReference>
<evidence type="ECO:0000259" key="2">
    <source>
        <dbReference type="Pfam" id="PF25319"/>
    </source>
</evidence>
<proteinExistence type="predicted"/>
<name>A0A6B8MYY7_KLEOX</name>